<feature type="region of interest" description="Disordered" evidence="1">
    <location>
        <begin position="1"/>
        <end position="21"/>
    </location>
</feature>
<dbReference type="Proteomes" id="UP000184267">
    <property type="component" value="Unassembled WGS sequence"/>
</dbReference>
<keyword evidence="3" id="KW-1185">Reference proteome</keyword>
<feature type="compositionally biased region" description="Polar residues" evidence="1">
    <location>
        <begin position="188"/>
        <end position="205"/>
    </location>
</feature>
<dbReference type="OrthoDB" id="2757513at2759"/>
<sequence>MLVESPSPKKPDRGSQAQDPSPWYVTLGKVKSEKSQTPYVFRTSTHTLKLMNLPFSVFVSGGRFADPIPIIVKVHSEVLADEVLAYGDAIRMIAAASLVVDRVRLVFTLPVGGEILKNYPDPYLKHGQDARAATNNFLMAIWKKVPDFRRAIAVMLSSGESEKDNDPDLVDLLQDYKRAHGDVDGASQFPTSSPVSYTQTSSQGPMTPHTPRRNGPSQEPTTPRAYAPSQVPRTPLARASSQGPHTPIAHASSQDLPRSLSPIASAPDSSPSSSPILSLLTERTFDVALADTNLSGDVVYQHTRNLRGIKGTHSYPCVNTQSVVSCGPQLDMFLQALGYDLKSKVTVVYACATSPGMENFVREMIKKGVPVLEAKYMWILYTASLPDGLWADIHIM</sequence>
<name>A0A1M2VW05_TRAPU</name>
<evidence type="ECO:0000256" key="1">
    <source>
        <dbReference type="SAM" id="MobiDB-lite"/>
    </source>
</evidence>
<reference evidence="2 3" key="1">
    <citation type="submission" date="2016-10" db="EMBL/GenBank/DDBJ databases">
        <title>Genome sequence of the basidiomycete white-rot fungus Trametes pubescens.</title>
        <authorList>
            <person name="Makela M.R."/>
            <person name="Granchi Z."/>
            <person name="Peng M."/>
            <person name="De Vries R.P."/>
            <person name="Grigoriev I."/>
            <person name="Riley R."/>
            <person name="Hilden K."/>
        </authorList>
    </citation>
    <scope>NUCLEOTIDE SEQUENCE [LARGE SCALE GENOMIC DNA]</scope>
    <source>
        <strain evidence="2 3">FBCC735</strain>
    </source>
</reference>
<protein>
    <submittedName>
        <fullName evidence="2">Uncharacterized protein</fullName>
    </submittedName>
</protein>
<evidence type="ECO:0000313" key="3">
    <source>
        <dbReference type="Proteomes" id="UP000184267"/>
    </source>
</evidence>
<comment type="caution">
    <text evidence="2">The sequence shown here is derived from an EMBL/GenBank/DDBJ whole genome shotgun (WGS) entry which is preliminary data.</text>
</comment>
<feature type="region of interest" description="Disordered" evidence="1">
    <location>
        <begin position="182"/>
        <end position="275"/>
    </location>
</feature>
<proteinExistence type="predicted"/>
<evidence type="ECO:0000313" key="2">
    <source>
        <dbReference type="EMBL" id="OJT11773.1"/>
    </source>
</evidence>
<organism evidence="2 3">
    <name type="scientific">Trametes pubescens</name>
    <name type="common">White-rot fungus</name>
    <dbReference type="NCBI Taxonomy" id="154538"/>
    <lineage>
        <taxon>Eukaryota</taxon>
        <taxon>Fungi</taxon>
        <taxon>Dikarya</taxon>
        <taxon>Basidiomycota</taxon>
        <taxon>Agaricomycotina</taxon>
        <taxon>Agaricomycetes</taxon>
        <taxon>Polyporales</taxon>
        <taxon>Polyporaceae</taxon>
        <taxon>Trametes</taxon>
    </lineage>
</organism>
<dbReference type="AlphaFoldDB" id="A0A1M2VW05"/>
<gene>
    <name evidence="2" type="ORF">TRAPUB_11680</name>
</gene>
<feature type="compositionally biased region" description="Low complexity" evidence="1">
    <location>
        <begin position="259"/>
        <end position="275"/>
    </location>
</feature>
<dbReference type="EMBL" id="MNAD01000577">
    <property type="protein sequence ID" value="OJT11773.1"/>
    <property type="molecule type" value="Genomic_DNA"/>
</dbReference>
<accession>A0A1M2VW05</accession>
<dbReference type="STRING" id="154538.A0A1M2VW05"/>